<dbReference type="Proteomes" id="UP000516370">
    <property type="component" value="Chromosome"/>
</dbReference>
<evidence type="ECO:0000313" key="1">
    <source>
        <dbReference type="EMBL" id="QNT06247.1"/>
    </source>
</evidence>
<dbReference type="EMBL" id="CP061081">
    <property type="protein sequence ID" value="QNT06247.1"/>
    <property type="molecule type" value="Genomic_DNA"/>
</dbReference>
<keyword evidence="2" id="KW-1185">Reference proteome</keyword>
<proteinExistence type="predicted"/>
<dbReference type="AlphaFoldDB" id="A0A7H1J6Y1"/>
<reference evidence="1 2" key="1">
    <citation type="submission" date="2020-09" db="EMBL/GenBank/DDBJ databases">
        <title>Complete genome sequence of an Arctic sea ice bacterium Marinomonas arctica BSI20414.</title>
        <authorList>
            <person name="Liao L."/>
            <person name="Chen B."/>
        </authorList>
    </citation>
    <scope>NUCLEOTIDE SEQUENCE [LARGE SCALE GENOMIC DNA]</scope>
    <source>
        <strain evidence="1 2">BSI20414</strain>
    </source>
</reference>
<sequence>MPFVSGQFTTNRIEAVIDDQNSGVSFHAYPKSTDEKSLKSAFGSVHKLGTFF</sequence>
<accession>A0A7H1J6Y1</accession>
<name>A0A7H1J6Y1_9GAMM</name>
<dbReference type="KEGG" id="mard:IBG28_00855"/>
<protein>
    <submittedName>
        <fullName evidence="1">Uncharacterized protein</fullName>
    </submittedName>
</protein>
<dbReference type="RefSeq" id="WP_162623546.1">
    <property type="nucleotide sequence ID" value="NZ_BMLJ01000008.1"/>
</dbReference>
<organism evidence="1 2">
    <name type="scientific">Marinomonas arctica</name>
    <dbReference type="NCBI Taxonomy" id="383750"/>
    <lineage>
        <taxon>Bacteria</taxon>
        <taxon>Pseudomonadati</taxon>
        <taxon>Pseudomonadota</taxon>
        <taxon>Gammaproteobacteria</taxon>
        <taxon>Oceanospirillales</taxon>
        <taxon>Oceanospirillaceae</taxon>
        <taxon>Marinomonas</taxon>
    </lineage>
</organism>
<evidence type="ECO:0000313" key="2">
    <source>
        <dbReference type="Proteomes" id="UP000516370"/>
    </source>
</evidence>
<gene>
    <name evidence="1" type="ORF">IBG28_00855</name>
</gene>